<comment type="similarity">
    <text evidence="2">Belongs to the DapA family.</text>
</comment>
<evidence type="ECO:0000313" key="3">
    <source>
        <dbReference type="EMBL" id="MDD7970263.1"/>
    </source>
</evidence>
<keyword evidence="1 2" id="KW-0456">Lyase</keyword>
<dbReference type="EMBL" id="JAQZSM010000002">
    <property type="protein sequence ID" value="MDD7970263.1"/>
    <property type="molecule type" value="Genomic_DNA"/>
</dbReference>
<dbReference type="Proteomes" id="UP001431784">
    <property type="component" value="Unassembled WGS sequence"/>
</dbReference>
<sequence>MQNNNRLAGVVGAAITPVKPDFTPDVNRLLAHCTHLLAQGCAYTSVFGTTGEGASFSSSQKISALRQMADLGMVMSRQIPGIMESSIDAAAEQYRAAADLGARAALIIPPFYYTPSDADAVGDFYAAVVARAGSPDLDIVLYNFPVFSGVSFTPDLVRRVIARLDGRVVGIKDSTGDLEGGLALIAAFPELSVFTGDDRLVMRMVSAGGAGMIGGMVNLFPAECVALVTGQASQEAQNLAASRIATVNDTGGLPAIKAVLGQRHNDPAFTRTCPPLRGLTSEASAAVVQALGLEMMPTAS</sequence>
<name>A0ABT5T8K5_9RHOB</name>
<comment type="caution">
    <text evidence="3">The sequence shown here is derived from an EMBL/GenBank/DDBJ whole genome shotgun (WGS) entry which is preliminary data.</text>
</comment>
<proteinExistence type="inferred from homology"/>
<keyword evidence="4" id="KW-1185">Reference proteome</keyword>
<protein>
    <submittedName>
        <fullName evidence="3">Dihydrodipicolinate synthase family protein</fullName>
    </submittedName>
</protein>
<dbReference type="Pfam" id="PF00701">
    <property type="entry name" value="DHDPS"/>
    <property type="match status" value="1"/>
</dbReference>
<evidence type="ECO:0000256" key="2">
    <source>
        <dbReference type="PIRNR" id="PIRNR001365"/>
    </source>
</evidence>
<dbReference type="InterPro" id="IPR013785">
    <property type="entry name" value="Aldolase_TIM"/>
</dbReference>
<accession>A0ABT5T8K5</accession>
<organism evidence="3 4">
    <name type="scientific">Roseinatronobacter alkalisoli</name>
    <dbReference type="NCBI Taxonomy" id="3028235"/>
    <lineage>
        <taxon>Bacteria</taxon>
        <taxon>Pseudomonadati</taxon>
        <taxon>Pseudomonadota</taxon>
        <taxon>Alphaproteobacteria</taxon>
        <taxon>Rhodobacterales</taxon>
        <taxon>Paracoccaceae</taxon>
        <taxon>Roseinatronobacter</taxon>
    </lineage>
</organism>
<evidence type="ECO:0000313" key="4">
    <source>
        <dbReference type="Proteomes" id="UP001431784"/>
    </source>
</evidence>
<dbReference type="SMART" id="SM01130">
    <property type="entry name" value="DHDPS"/>
    <property type="match status" value="1"/>
</dbReference>
<dbReference type="RefSeq" id="WP_274350857.1">
    <property type="nucleotide sequence ID" value="NZ_JAQZSM010000002.1"/>
</dbReference>
<dbReference type="CDD" id="cd00408">
    <property type="entry name" value="DHDPS-like"/>
    <property type="match status" value="1"/>
</dbReference>
<dbReference type="PANTHER" id="PTHR12128:SF67">
    <property type="entry name" value="BLR3884 PROTEIN"/>
    <property type="match status" value="1"/>
</dbReference>
<dbReference type="Gene3D" id="3.20.20.70">
    <property type="entry name" value="Aldolase class I"/>
    <property type="match status" value="1"/>
</dbReference>
<dbReference type="PANTHER" id="PTHR12128">
    <property type="entry name" value="DIHYDRODIPICOLINATE SYNTHASE"/>
    <property type="match status" value="1"/>
</dbReference>
<evidence type="ECO:0000256" key="1">
    <source>
        <dbReference type="ARBA" id="ARBA00023239"/>
    </source>
</evidence>
<dbReference type="PIRSF" id="PIRSF001365">
    <property type="entry name" value="DHDPS"/>
    <property type="match status" value="1"/>
</dbReference>
<dbReference type="InterPro" id="IPR002220">
    <property type="entry name" value="DapA-like"/>
</dbReference>
<reference evidence="3" key="1">
    <citation type="submission" date="2023-02" db="EMBL/GenBank/DDBJ databases">
        <title>Description of Roseinatronobacter alkalisoli sp. nov., an alkaliphilic bacerium isolated from soda soil.</title>
        <authorList>
            <person name="Wei W."/>
        </authorList>
    </citation>
    <scope>NUCLEOTIDE SEQUENCE</scope>
    <source>
        <strain evidence="3">HJB301</strain>
    </source>
</reference>
<gene>
    <name evidence="3" type="ORF">PUT78_04060</name>
</gene>
<dbReference type="SUPFAM" id="SSF51569">
    <property type="entry name" value="Aldolase"/>
    <property type="match status" value="1"/>
</dbReference>